<dbReference type="InterPro" id="IPR011990">
    <property type="entry name" value="TPR-like_helical_dom_sf"/>
</dbReference>
<feature type="repeat" description="TPR" evidence="3">
    <location>
        <begin position="34"/>
        <end position="67"/>
    </location>
</feature>
<dbReference type="SMART" id="SM00028">
    <property type="entry name" value="TPR"/>
    <property type="match status" value="5"/>
</dbReference>
<evidence type="ECO:0000256" key="2">
    <source>
        <dbReference type="ARBA" id="ARBA00022803"/>
    </source>
</evidence>
<gene>
    <name evidence="4" type="ORF">ACFOZY_11465</name>
</gene>
<dbReference type="InterPro" id="IPR019734">
    <property type="entry name" value="TPR_rpt"/>
</dbReference>
<protein>
    <submittedName>
        <fullName evidence="4">Tetratricopeptide repeat protein</fullName>
    </submittedName>
</protein>
<dbReference type="PROSITE" id="PS50005">
    <property type="entry name" value="TPR"/>
    <property type="match status" value="3"/>
</dbReference>
<accession>A0ABV8X672</accession>
<dbReference type="PANTHER" id="PTHR44227">
    <property type="match status" value="1"/>
</dbReference>
<name>A0ABV8X672_9LACT</name>
<organism evidence="4 5">
    <name type="scientific">Chungangia koreensis</name>
    <dbReference type="NCBI Taxonomy" id="752657"/>
    <lineage>
        <taxon>Bacteria</taxon>
        <taxon>Bacillati</taxon>
        <taxon>Bacillota</taxon>
        <taxon>Bacilli</taxon>
        <taxon>Lactobacillales</taxon>
        <taxon>Chungangia</taxon>
    </lineage>
</organism>
<evidence type="ECO:0000256" key="1">
    <source>
        <dbReference type="ARBA" id="ARBA00022737"/>
    </source>
</evidence>
<proteinExistence type="predicted"/>
<evidence type="ECO:0000256" key="3">
    <source>
        <dbReference type="PROSITE-ProRule" id="PRU00339"/>
    </source>
</evidence>
<dbReference type="Gene3D" id="1.25.40.10">
    <property type="entry name" value="Tetratricopeptide repeat domain"/>
    <property type="match status" value="3"/>
</dbReference>
<reference evidence="5" key="1">
    <citation type="journal article" date="2019" name="Int. J. Syst. Evol. Microbiol.">
        <title>The Global Catalogue of Microorganisms (GCM) 10K type strain sequencing project: providing services to taxonomists for standard genome sequencing and annotation.</title>
        <authorList>
            <consortium name="The Broad Institute Genomics Platform"/>
            <consortium name="The Broad Institute Genome Sequencing Center for Infectious Disease"/>
            <person name="Wu L."/>
            <person name="Ma J."/>
        </authorList>
    </citation>
    <scope>NUCLEOTIDE SEQUENCE [LARGE SCALE GENOMIC DNA]</scope>
    <source>
        <strain evidence="5">CCUG 59778</strain>
    </source>
</reference>
<dbReference type="PANTHER" id="PTHR44227:SF3">
    <property type="entry name" value="PROTEIN O-MANNOSYL-TRANSFERASE TMTC4"/>
    <property type="match status" value="1"/>
</dbReference>
<feature type="repeat" description="TPR" evidence="3">
    <location>
        <begin position="102"/>
        <end position="135"/>
    </location>
</feature>
<dbReference type="Pfam" id="PF13181">
    <property type="entry name" value="TPR_8"/>
    <property type="match status" value="2"/>
</dbReference>
<dbReference type="RefSeq" id="WP_378155539.1">
    <property type="nucleotide sequence ID" value="NZ_JBHSEC010000019.1"/>
</dbReference>
<comment type="caution">
    <text evidence="4">The sequence shown here is derived from an EMBL/GenBank/DDBJ whole genome shotgun (WGS) entry which is preliminary data.</text>
</comment>
<dbReference type="Proteomes" id="UP001595817">
    <property type="component" value="Unassembled WGS sequence"/>
</dbReference>
<sequence>MNFNEEGIQSIKEQEFEKAAASFTKAIESDPSNPLGYINFGNLLASMNDAERAERFYQKALTLDEQAATAYYGLANLYFNAERYEEAAKLYDTSIRNGMSDADAFYMLGRSFEKMSKPKLSLPYYLRAVELNPDDHQIKLSYAINLATLELFKEAEPVLVEIIDNDPANADAHYNLGVLYAVSTSRKEDAVDHLKKAFTIQPEHEQARTIYNMIVMK</sequence>
<feature type="repeat" description="TPR" evidence="3">
    <location>
        <begin position="68"/>
        <end position="101"/>
    </location>
</feature>
<keyword evidence="2 3" id="KW-0802">TPR repeat</keyword>
<dbReference type="SUPFAM" id="SSF48452">
    <property type="entry name" value="TPR-like"/>
    <property type="match status" value="1"/>
</dbReference>
<dbReference type="EMBL" id="JBHSEC010000019">
    <property type="protein sequence ID" value="MFC4411036.1"/>
    <property type="molecule type" value="Genomic_DNA"/>
</dbReference>
<keyword evidence="5" id="KW-1185">Reference proteome</keyword>
<evidence type="ECO:0000313" key="4">
    <source>
        <dbReference type="EMBL" id="MFC4411036.1"/>
    </source>
</evidence>
<dbReference type="Pfam" id="PF13432">
    <property type="entry name" value="TPR_16"/>
    <property type="match status" value="2"/>
</dbReference>
<dbReference type="InterPro" id="IPR052346">
    <property type="entry name" value="O-mannosyl-transferase_TMTC"/>
</dbReference>
<keyword evidence="1" id="KW-0677">Repeat</keyword>
<evidence type="ECO:0000313" key="5">
    <source>
        <dbReference type="Proteomes" id="UP001595817"/>
    </source>
</evidence>